<dbReference type="EMBL" id="UOFL01000094">
    <property type="protein sequence ID" value="VAW75873.1"/>
    <property type="molecule type" value="Genomic_DNA"/>
</dbReference>
<dbReference type="Pfam" id="PF01584">
    <property type="entry name" value="CheW"/>
    <property type="match status" value="1"/>
</dbReference>
<dbReference type="AlphaFoldDB" id="A0A3B0YIB1"/>
<reference evidence="2" key="1">
    <citation type="submission" date="2018-06" db="EMBL/GenBank/DDBJ databases">
        <authorList>
            <person name="Zhirakovskaya E."/>
        </authorList>
    </citation>
    <scope>NUCLEOTIDE SEQUENCE</scope>
</reference>
<dbReference type="InterPro" id="IPR036061">
    <property type="entry name" value="CheW-like_dom_sf"/>
</dbReference>
<dbReference type="GO" id="GO:0006935">
    <property type="term" value="P:chemotaxis"/>
    <property type="evidence" value="ECO:0007669"/>
    <property type="project" value="InterPro"/>
</dbReference>
<evidence type="ECO:0000259" key="1">
    <source>
        <dbReference type="PROSITE" id="PS50851"/>
    </source>
</evidence>
<organism evidence="2">
    <name type="scientific">hydrothermal vent metagenome</name>
    <dbReference type="NCBI Taxonomy" id="652676"/>
    <lineage>
        <taxon>unclassified sequences</taxon>
        <taxon>metagenomes</taxon>
        <taxon>ecological metagenomes</taxon>
    </lineage>
</organism>
<dbReference type="PROSITE" id="PS50851">
    <property type="entry name" value="CHEW"/>
    <property type="match status" value="1"/>
</dbReference>
<proteinExistence type="predicted"/>
<dbReference type="Gene3D" id="2.40.50.180">
    <property type="entry name" value="CheA-289, Domain 4"/>
    <property type="match status" value="1"/>
</dbReference>
<accession>A0A3B0YIB1</accession>
<dbReference type="Gene3D" id="2.30.30.40">
    <property type="entry name" value="SH3 Domains"/>
    <property type="match status" value="1"/>
</dbReference>
<dbReference type="InterPro" id="IPR002545">
    <property type="entry name" value="CheW-lke_dom"/>
</dbReference>
<feature type="domain" description="CheW-like" evidence="1">
    <location>
        <begin position="19"/>
        <end position="163"/>
    </location>
</feature>
<dbReference type="GO" id="GO:0007165">
    <property type="term" value="P:signal transduction"/>
    <property type="evidence" value="ECO:0007669"/>
    <property type="project" value="InterPro"/>
</dbReference>
<name>A0A3B0YIB1_9ZZZZ</name>
<protein>
    <recommendedName>
        <fullName evidence="1">CheW-like domain-containing protein</fullName>
    </recommendedName>
</protein>
<gene>
    <name evidence="2" type="ORF">MNBD_GAMMA12-642</name>
</gene>
<dbReference type="SUPFAM" id="SSF50341">
    <property type="entry name" value="CheW-like"/>
    <property type="match status" value="1"/>
</dbReference>
<sequence length="166" mass="19035">MLPLSSESFTQQDYQPSHESRRHGFYIANLGLLIPTALTCELTEKFQICKIANTPDWFAGMTNLRGNIAPIFDLATLFGIAVQKKQSKGNSLTRKLLFIKVNNDWAGFYSDGLPTRVILKDSDRINGLDSVPRRLKPFITHCYQQKVIWLDCDIENLLIWIRAQFE</sequence>
<evidence type="ECO:0000313" key="2">
    <source>
        <dbReference type="EMBL" id="VAW75873.1"/>
    </source>
</evidence>